<dbReference type="RefSeq" id="WP_212538438.1">
    <property type="nucleotide sequence ID" value="NZ_JAGTUU010000009.1"/>
</dbReference>
<keyword evidence="2" id="KW-1185">Reference proteome</keyword>
<reference evidence="1" key="1">
    <citation type="submission" date="2021-04" db="EMBL/GenBank/DDBJ databases">
        <authorList>
            <person name="Yoon J."/>
        </authorList>
    </citation>
    <scope>NUCLEOTIDE SEQUENCE</scope>
    <source>
        <strain evidence="1">KMU-90</strain>
    </source>
</reference>
<protein>
    <submittedName>
        <fullName evidence="1">Uncharacterized protein</fullName>
    </submittedName>
</protein>
<accession>A0A8J7WF61</accession>
<evidence type="ECO:0000313" key="2">
    <source>
        <dbReference type="Proteomes" id="UP000681356"/>
    </source>
</evidence>
<organism evidence="1 2">
    <name type="scientific">Thetidibacter halocola</name>
    <dbReference type="NCBI Taxonomy" id="2827239"/>
    <lineage>
        <taxon>Bacteria</taxon>
        <taxon>Pseudomonadati</taxon>
        <taxon>Pseudomonadota</taxon>
        <taxon>Alphaproteobacteria</taxon>
        <taxon>Rhodobacterales</taxon>
        <taxon>Roseobacteraceae</taxon>
        <taxon>Thetidibacter</taxon>
    </lineage>
</organism>
<dbReference type="AlphaFoldDB" id="A0A8J7WF61"/>
<sequence>MDGRERQLRENALREAGFRSTNINWADFIDNATGRARPGASWRVFWQARSIDLQLTAQEEPEALALGISALEPHWTHAPKDLLRPQDDTVNGAQIDNCTLSDEEGDLFAWFPDGDRMLVCRGFTEERPVPGTAEDPSGPSYQTVRYEPDECEISEGLMEMHFGPLDAGPAWELMTLPMQDWQSVFMANRPWSTPPELQPAFRPLFTAPTGWTPAPDDTLASAILRSLAYGEGAERLDEKLMAAVNRRVRCLDEMRSKLERHYEDALANNGYNSREQS</sequence>
<dbReference type="EMBL" id="JAGTUU010000009">
    <property type="protein sequence ID" value="MBS0126485.1"/>
    <property type="molecule type" value="Genomic_DNA"/>
</dbReference>
<gene>
    <name evidence="1" type="ORF">KB874_20580</name>
</gene>
<name>A0A8J7WF61_9RHOB</name>
<proteinExistence type="predicted"/>
<evidence type="ECO:0000313" key="1">
    <source>
        <dbReference type="EMBL" id="MBS0126485.1"/>
    </source>
</evidence>
<dbReference type="Proteomes" id="UP000681356">
    <property type="component" value="Unassembled WGS sequence"/>
</dbReference>
<comment type="caution">
    <text evidence="1">The sequence shown here is derived from an EMBL/GenBank/DDBJ whole genome shotgun (WGS) entry which is preliminary data.</text>
</comment>